<proteinExistence type="predicted"/>
<name>A0A3B0VA47_9ZZZZ</name>
<keyword evidence="1" id="KW-1133">Transmembrane helix</keyword>
<organism evidence="2">
    <name type="scientific">hydrothermal vent metagenome</name>
    <dbReference type="NCBI Taxonomy" id="652676"/>
    <lineage>
        <taxon>unclassified sequences</taxon>
        <taxon>metagenomes</taxon>
        <taxon>ecological metagenomes</taxon>
    </lineage>
</organism>
<dbReference type="EMBL" id="UOEU01000474">
    <property type="protein sequence ID" value="VAW33699.1"/>
    <property type="molecule type" value="Genomic_DNA"/>
</dbReference>
<sequence>MIELAEDRWFPLVNLSLATGAGTLWYLTSGRIGWPLLVAILVPWMMRIAAGYFPFRRSRFGGLLLLFGITAVIGTFTAYDSRLAQGKFWILLGAMAIYFAIISVSRRDVWRLAGAAGPLGASLAIYFVMSNNWRQWPAEIGLFNRIGGLWMSLRPSLPLPVLHPNTLAGMMALLLPFNIAFGIYAWRQRQIRWLQLSIISGIITLGGLLFSSSIGAWLAVTVGLGIWFLWEM</sequence>
<feature type="transmembrane region" description="Helical" evidence="1">
    <location>
        <begin position="85"/>
        <end position="102"/>
    </location>
</feature>
<evidence type="ECO:0000313" key="2">
    <source>
        <dbReference type="EMBL" id="VAW33699.1"/>
    </source>
</evidence>
<feature type="transmembrane region" description="Helical" evidence="1">
    <location>
        <begin position="9"/>
        <end position="27"/>
    </location>
</feature>
<gene>
    <name evidence="2" type="ORF">MNBD_CHLOROFLEXI01-4407</name>
</gene>
<keyword evidence="1" id="KW-0812">Transmembrane</keyword>
<feature type="transmembrane region" description="Helical" evidence="1">
    <location>
        <begin position="167"/>
        <end position="186"/>
    </location>
</feature>
<reference evidence="2" key="1">
    <citation type="submission" date="2018-06" db="EMBL/GenBank/DDBJ databases">
        <authorList>
            <person name="Zhirakovskaya E."/>
        </authorList>
    </citation>
    <scope>NUCLEOTIDE SEQUENCE</scope>
</reference>
<feature type="transmembrane region" description="Helical" evidence="1">
    <location>
        <begin position="33"/>
        <end position="53"/>
    </location>
</feature>
<keyword evidence="1" id="KW-0472">Membrane</keyword>
<evidence type="ECO:0000256" key="1">
    <source>
        <dbReference type="SAM" id="Phobius"/>
    </source>
</evidence>
<feature type="transmembrane region" description="Helical" evidence="1">
    <location>
        <begin position="198"/>
        <end position="230"/>
    </location>
</feature>
<accession>A0A3B0VA47</accession>
<feature type="transmembrane region" description="Helical" evidence="1">
    <location>
        <begin position="109"/>
        <end position="129"/>
    </location>
</feature>
<feature type="transmembrane region" description="Helical" evidence="1">
    <location>
        <begin position="60"/>
        <end position="79"/>
    </location>
</feature>
<feature type="non-terminal residue" evidence="2">
    <location>
        <position position="232"/>
    </location>
</feature>
<protein>
    <submittedName>
        <fullName evidence="2">Uncharacterized protein</fullName>
    </submittedName>
</protein>
<dbReference type="AlphaFoldDB" id="A0A3B0VA47"/>